<evidence type="ECO:0000256" key="1">
    <source>
        <dbReference type="SAM" id="Phobius"/>
    </source>
</evidence>
<feature type="transmembrane region" description="Helical" evidence="1">
    <location>
        <begin position="59"/>
        <end position="81"/>
    </location>
</feature>
<evidence type="ECO:0008006" key="4">
    <source>
        <dbReference type="Google" id="ProtNLM"/>
    </source>
</evidence>
<proteinExistence type="predicted"/>
<evidence type="ECO:0000313" key="3">
    <source>
        <dbReference type="Proteomes" id="UP000255335"/>
    </source>
</evidence>
<keyword evidence="1" id="KW-0812">Transmembrane</keyword>
<feature type="transmembrane region" description="Helical" evidence="1">
    <location>
        <begin position="118"/>
        <end position="137"/>
    </location>
</feature>
<dbReference type="RefSeq" id="WP_115026443.1">
    <property type="nucleotide sequence ID" value="NZ_UGHZ01000001.1"/>
</dbReference>
<reference evidence="2 3" key="1">
    <citation type="submission" date="2018-06" db="EMBL/GenBank/DDBJ databases">
        <authorList>
            <consortium name="Pathogen Informatics"/>
            <person name="Doyle S."/>
        </authorList>
    </citation>
    <scope>NUCLEOTIDE SEQUENCE [LARGE SCALE GENOMIC DNA]</scope>
    <source>
        <strain evidence="2 3">NCTC12221</strain>
    </source>
</reference>
<keyword evidence="1" id="KW-0472">Membrane</keyword>
<dbReference type="Proteomes" id="UP000255335">
    <property type="component" value="Unassembled WGS sequence"/>
</dbReference>
<evidence type="ECO:0000313" key="2">
    <source>
        <dbReference type="EMBL" id="STP09851.1"/>
    </source>
</evidence>
<feature type="transmembrane region" description="Helical" evidence="1">
    <location>
        <begin position="33"/>
        <end position="53"/>
    </location>
</feature>
<dbReference type="EMBL" id="UGHZ01000001">
    <property type="protein sequence ID" value="STP09851.1"/>
    <property type="molecule type" value="Genomic_DNA"/>
</dbReference>
<feature type="transmembrane region" description="Helical" evidence="1">
    <location>
        <begin position="93"/>
        <end position="112"/>
    </location>
</feature>
<accession>A0A377JQ05</accession>
<organism evidence="2 3">
    <name type="scientific">Helicobacter cinaedi</name>
    <dbReference type="NCBI Taxonomy" id="213"/>
    <lineage>
        <taxon>Bacteria</taxon>
        <taxon>Pseudomonadati</taxon>
        <taxon>Campylobacterota</taxon>
        <taxon>Epsilonproteobacteria</taxon>
        <taxon>Campylobacterales</taxon>
        <taxon>Helicobacteraceae</taxon>
        <taxon>Helicobacter</taxon>
    </lineage>
</organism>
<keyword evidence="1" id="KW-1133">Transmembrane helix</keyword>
<feature type="transmembrane region" description="Helical" evidence="1">
    <location>
        <begin position="178"/>
        <end position="202"/>
    </location>
</feature>
<sequence>MALFKVENMPTLPDVKHHIHFIHQTPLLRRAKILWILSIVIAICGAIPAYALLNNQAGAGTFGILSITNTLATLCMVFTFFYLSKLSLRKRLFVLYAFNFATSAFITLVDYIKIPSPVYELCVLCTAVIVCYLAWHLAKELSFITNDRLFFFGTKIGFVGFLLLIISTAMLALNDNMFVILISLSSLGIMLWGAICFLIGILRLRLIIAYGEDSQNPLK</sequence>
<name>A0A377JQ05_9HELI</name>
<feature type="transmembrane region" description="Helical" evidence="1">
    <location>
        <begin position="149"/>
        <end position="172"/>
    </location>
</feature>
<protein>
    <recommendedName>
        <fullName evidence="4">Integral membrane protein</fullName>
    </recommendedName>
</protein>
<dbReference type="AlphaFoldDB" id="A0A377JQ05"/>
<gene>
    <name evidence="2" type="ORF">NCTC12221_01309</name>
</gene>